<proteinExistence type="predicted"/>
<organism evidence="1 2">
    <name type="scientific">Listeria monocytogenes</name>
    <dbReference type="NCBI Taxonomy" id="1639"/>
    <lineage>
        <taxon>Bacteria</taxon>
        <taxon>Bacillati</taxon>
        <taxon>Bacillota</taxon>
        <taxon>Bacilli</taxon>
        <taxon>Bacillales</taxon>
        <taxon>Listeriaceae</taxon>
        <taxon>Listeria</taxon>
    </lineage>
</organism>
<gene>
    <name evidence="1" type="ORF">E1X78_14620</name>
</gene>
<comment type="caution">
    <text evidence="1">The sequence shown here is derived from an EMBL/GenBank/DDBJ whole genome shotgun (WGS) entry which is preliminary data.</text>
</comment>
<evidence type="ECO:0000313" key="2">
    <source>
        <dbReference type="Proteomes" id="UP000332711"/>
    </source>
</evidence>
<dbReference type="AlphaFoldDB" id="A0AAN2WQ72"/>
<accession>A0AAN2WQ72</accession>
<protein>
    <submittedName>
        <fullName evidence="1">Uncharacterized protein</fullName>
    </submittedName>
</protein>
<evidence type="ECO:0000313" key="1">
    <source>
        <dbReference type="EMBL" id="EAE5605343.1"/>
    </source>
</evidence>
<name>A0AAN2WQ72_LISMN</name>
<dbReference type="RefSeq" id="WP_009928013.1">
    <property type="nucleotide sequence ID" value="NC_021824.1"/>
</dbReference>
<sequence>MNEKLLMNQSDVQKVTFNISGDYLSKKDGYNLYYLSESLSLFNEIVEKTYLLVENRQHMTEKDRENVYVTIHDIREGSFETDLIIHIRDATVALLPLVSSLDSKTVWKMINEAYKYLKAVLTAKKEGERVYISNSDSNENVSIVHSGSGDVIVNIHPDSIRLAEKISPQIAKMSNLVTDDNSVTNLYITDTSGIDKISFDEKDKELFKKSTTWDNQTITFDGTIITANGMTVSGKIRIEEDTTFLPKGEYLYEFMEKDCIEDIRKSLMLKREIVAIRKVQFDPIYLKEKVEKLKIISVN</sequence>
<reference evidence="1 2" key="1">
    <citation type="submission" date="2019-03" db="EMBL/GenBank/DDBJ databases">
        <authorList>
            <person name="Ashton P.M."/>
            <person name="Dallman T."/>
            <person name="Nair S."/>
            <person name="De Pinna E."/>
            <person name="Peters T."/>
            <person name="Grant K."/>
        </authorList>
    </citation>
    <scope>NUCLEOTIDE SEQUENCE [LARGE SCALE GENOMIC DNA]</scope>
    <source>
        <strain evidence="1">RL15000440</strain>
    </source>
</reference>
<dbReference type="EMBL" id="AAASTI010000013">
    <property type="protein sequence ID" value="EAE5605343.1"/>
    <property type="molecule type" value="Genomic_DNA"/>
</dbReference>
<dbReference type="Proteomes" id="UP000332711">
    <property type="component" value="Unassembled WGS sequence"/>
</dbReference>